<dbReference type="GO" id="GO:0006313">
    <property type="term" value="P:DNA transposition"/>
    <property type="evidence" value="ECO:0007669"/>
    <property type="project" value="InterPro"/>
</dbReference>
<name>A0AB37HER8_9BACI</name>
<dbReference type="InterPro" id="IPR002514">
    <property type="entry name" value="Transposase_8"/>
</dbReference>
<dbReference type="SUPFAM" id="SSF46689">
    <property type="entry name" value="Homeodomain-like"/>
    <property type="match status" value="1"/>
</dbReference>
<dbReference type="Proteomes" id="UP000595512">
    <property type="component" value="Chromosome"/>
</dbReference>
<dbReference type="InterPro" id="IPR009057">
    <property type="entry name" value="Homeodomain-like_sf"/>
</dbReference>
<reference evidence="4 5" key="1">
    <citation type="submission" date="2020-12" db="EMBL/GenBank/DDBJ databases">
        <title>Taxonomic evaluation of the Bacillus sporothermodurans group of bacteria based on whole genome sequences.</title>
        <authorList>
            <person name="Fiedler G."/>
            <person name="Herbstmann A.-D."/>
            <person name="Doll E."/>
            <person name="Wenning M."/>
            <person name="Brinks E."/>
            <person name="Kabisch J."/>
            <person name="Breitenwieser F."/>
            <person name="Lappann M."/>
            <person name="Boehnlein C."/>
            <person name="Franz C."/>
        </authorList>
    </citation>
    <scope>NUCLEOTIDE SEQUENCE [LARGE SCALE GENOMIC DNA]</scope>
    <source>
        <strain evidence="4 5">DSM 10599</strain>
    </source>
</reference>
<dbReference type="Gene3D" id="1.10.10.10">
    <property type="entry name" value="Winged helix-like DNA-binding domain superfamily/Winged helix DNA-binding domain"/>
    <property type="match status" value="1"/>
</dbReference>
<dbReference type="PANTHER" id="PTHR33795">
    <property type="entry name" value="INSERTION ELEMENT IS150 PROTEIN INSJ"/>
    <property type="match status" value="1"/>
</dbReference>
<dbReference type="GO" id="GO:0004803">
    <property type="term" value="F:transposase activity"/>
    <property type="evidence" value="ECO:0007669"/>
    <property type="project" value="InterPro"/>
</dbReference>
<dbReference type="EMBL" id="CP066701">
    <property type="protein sequence ID" value="QQX23882.1"/>
    <property type="molecule type" value="Genomic_DNA"/>
</dbReference>
<dbReference type="Pfam" id="PF01527">
    <property type="entry name" value="HTH_Tnp_1"/>
    <property type="match status" value="1"/>
</dbReference>
<protein>
    <submittedName>
        <fullName evidence="4">Transposase</fullName>
    </submittedName>
</protein>
<sequence>MAKYSEKFKLMVVKEYLEGNLGYKLLARKHGVKSHKQIINWVKNYENFGAESLMSKKHEKSYSVQFKLDVLRFMKRTGSSVIDSALQFGITNPPMISRWKKEFLEGGAEALGKPKGRSPMSDKGTSKSNKNKHVEEKEMTYEQKLERENELLRLEVEYLKKKVASFSDGSGGLSRKAQAKHYHSNSKKNLN</sequence>
<dbReference type="InterPro" id="IPR036388">
    <property type="entry name" value="WH-like_DNA-bd_sf"/>
</dbReference>
<feature type="region of interest" description="Disordered" evidence="2">
    <location>
        <begin position="110"/>
        <end position="143"/>
    </location>
</feature>
<evidence type="ECO:0000259" key="3">
    <source>
        <dbReference type="Pfam" id="PF13518"/>
    </source>
</evidence>
<feature type="domain" description="Insertion element IS150 protein InsJ-like helix-turn-helix" evidence="3">
    <location>
        <begin position="66"/>
        <end position="117"/>
    </location>
</feature>
<dbReference type="GO" id="GO:0043565">
    <property type="term" value="F:sequence-specific DNA binding"/>
    <property type="evidence" value="ECO:0007669"/>
    <property type="project" value="InterPro"/>
</dbReference>
<dbReference type="InterPro" id="IPR055247">
    <property type="entry name" value="InsJ-like_HTH"/>
</dbReference>
<accession>A0AB37HER8</accession>
<feature type="compositionally biased region" description="Basic and acidic residues" evidence="2">
    <location>
        <begin position="132"/>
        <end position="143"/>
    </location>
</feature>
<gene>
    <name evidence="4" type="ORF">JGZ69_13650</name>
</gene>
<evidence type="ECO:0000256" key="2">
    <source>
        <dbReference type="SAM" id="MobiDB-lite"/>
    </source>
</evidence>
<organism evidence="4 5">
    <name type="scientific">Heyndrickxia sporothermodurans</name>
    <dbReference type="NCBI Taxonomy" id="46224"/>
    <lineage>
        <taxon>Bacteria</taxon>
        <taxon>Bacillati</taxon>
        <taxon>Bacillota</taxon>
        <taxon>Bacilli</taxon>
        <taxon>Bacillales</taxon>
        <taxon>Bacillaceae</taxon>
        <taxon>Heyndrickxia</taxon>
    </lineage>
</organism>
<feature type="compositionally biased region" description="Basic residues" evidence="2">
    <location>
        <begin position="177"/>
        <end position="191"/>
    </location>
</feature>
<dbReference type="RefSeq" id="WP_202299650.1">
    <property type="nucleotide sequence ID" value="NZ_CP066701.1"/>
</dbReference>
<dbReference type="SUPFAM" id="SSF48295">
    <property type="entry name" value="TrpR-like"/>
    <property type="match status" value="1"/>
</dbReference>
<comment type="similarity">
    <text evidence="1">Belongs to the IS150/IS1296 orfA family.</text>
</comment>
<evidence type="ECO:0000313" key="5">
    <source>
        <dbReference type="Proteomes" id="UP000595512"/>
    </source>
</evidence>
<dbReference type="PANTHER" id="PTHR33795:SF1">
    <property type="entry name" value="INSERTION ELEMENT IS150 PROTEIN INSJ"/>
    <property type="match status" value="1"/>
</dbReference>
<evidence type="ECO:0000313" key="4">
    <source>
        <dbReference type="EMBL" id="QQX23882.1"/>
    </source>
</evidence>
<dbReference type="AlphaFoldDB" id="A0AB37HER8"/>
<dbReference type="Pfam" id="PF13518">
    <property type="entry name" value="HTH_28"/>
    <property type="match status" value="1"/>
</dbReference>
<dbReference type="InterPro" id="IPR052057">
    <property type="entry name" value="IS150/IS1296_orfA-like"/>
</dbReference>
<dbReference type="InterPro" id="IPR010921">
    <property type="entry name" value="Trp_repressor/repl_initiator"/>
</dbReference>
<dbReference type="KEGG" id="hspo:JGZ69_13650"/>
<evidence type="ECO:0000256" key="1">
    <source>
        <dbReference type="ARBA" id="ARBA00038232"/>
    </source>
</evidence>
<feature type="region of interest" description="Disordered" evidence="2">
    <location>
        <begin position="166"/>
        <end position="191"/>
    </location>
</feature>
<proteinExistence type="inferred from homology"/>